<feature type="domain" description="IgGFc-binding protein N-terminal" evidence="1">
    <location>
        <begin position="117"/>
        <end position="401"/>
    </location>
</feature>
<dbReference type="InterPro" id="IPR035234">
    <property type="entry name" value="IgGFc-bd_N"/>
</dbReference>
<keyword evidence="3" id="KW-1185">Reference proteome</keyword>
<gene>
    <name evidence="2" type="ORF">GCU85_07895</name>
</gene>
<organism evidence="2 3">
    <name type="scientific">Ostreibacterium oceani</name>
    <dbReference type="NCBI Taxonomy" id="2654998"/>
    <lineage>
        <taxon>Bacteria</taxon>
        <taxon>Pseudomonadati</taxon>
        <taxon>Pseudomonadota</taxon>
        <taxon>Gammaproteobacteria</taxon>
        <taxon>Cardiobacteriales</taxon>
        <taxon>Ostreibacteriaceae</taxon>
        <taxon>Ostreibacterium</taxon>
    </lineage>
</organism>
<evidence type="ECO:0000259" key="1">
    <source>
        <dbReference type="Pfam" id="PF17517"/>
    </source>
</evidence>
<protein>
    <recommendedName>
        <fullName evidence="1">IgGFc-binding protein N-terminal domain-containing protein</fullName>
    </recommendedName>
</protein>
<proteinExistence type="predicted"/>
<name>A0A6N7EYL3_9GAMM</name>
<reference evidence="2 3" key="1">
    <citation type="submission" date="2019-10" db="EMBL/GenBank/DDBJ databases">
        <title>Cardiobacteriales fam. a chemoheterotrophic member of the order Cardiobacteriales, and proposal of Cardiobacteriales fam. nov.</title>
        <authorList>
            <person name="Wang C."/>
        </authorList>
    </citation>
    <scope>NUCLEOTIDE SEQUENCE [LARGE SCALE GENOMIC DNA]</scope>
    <source>
        <strain evidence="2 3">ML27</strain>
    </source>
</reference>
<dbReference type="InParanoid" id="A0A6N7EYL3"/>
<accession>A0A6N7EYL3</accession>
<evidence type="ECO:0000313" key="2">
    <source>
        <dbReference type="EMBL" id="MPV86645.1"/>
    </source>
</evidence>
<sequence>MNIKSKLVILGLVATTWLGTVKADFIAVAHRNFDAGAVGSLFIFGAEGVTGTISSLDGGMDQSFTIPAGGVLQVPVNQIRFFQSAEVDSTLGRALLISSVDPISGYMLNRRTATTDMSFLLDIPGLGTTYRLATYNVQGNLNTQFSITAVNDNTTVTITPTAALTSGQPADTPFSRTLNAGESFYFESAQDLTGSLVTADNPVAVFSGNVCANVPTGVSACDHLFSQLPPVNNFADTFVIPETALTGSVGDIVRVVAHEDNTDVTINGTLVATLMAGEFYEHDATSDTVIETSSPVLTMQYLKGKGATGNGDPAMSFMPGANQLLDTYVFSTPTGTAVFDQNFLNIAIPDSALGSLVLNGVSVDTSGFAPIGTSGFSSGNIAIPAGVGEIEASAPFVLSISGYSQADSYLTLVGTTFSSGASPEPPSGAVRPVPATSWSFMLLALFVFAKIAALQLKRYPQLK</sequence>
<dbReference type="Pfam" id="PF17517">
    <property type="entry name" value="IgGFc_binding"/>
    <property type="match status" value="1"/>
</dbReference>
<dbReference type="AlphaFoldDB" id="A0A6N7EYL3"/>
<comment type="caution">
    <text evidence="2">The sequence shown here is derived from an EMBL/GenBank/DDBJ whole genome shotgun (WGS) entry which is preliminary data.</text>
</comment>
<dbReference type="Proteomes" id="UP000471298">
    <property type="component" value="Unassembled WGS sequence"/>
</dbReference>
<dbReference type="RefSeq" id="WP_152810639.1">
    <property type="nucleotide sequence ID" value="NZ_WHNW01000009.1"/>
</dbReference>
<dbReference type="PANTHER" id="PTHR46534">
    <property type="entry name" value="IGGFC_BINDING DOMAIN-CONTAINING PROTEIN"/>
    <property type="match status" value="1"/>
</dbReference>
<dbReference type="EMBL" id="WHNW01000009">
    <property type="protein sequence ID" value="MPV86645.1"/>
    <property type="molecule type" value="Genomic_DNA"/>
</dbReference>
<dbReference type="PANTHER" id="PTHR46534:SF1">
    <property type="entry name" value="IGGFC-BINDING PROTEIN N-TERMINAL DOMAIN-CONTAINING PROTEIN"/>
    <property type="match status" value="1"/>
</dbReference>
<evidence type="ECO:0000313" key="3">
    <source>
        <dbReference type="Proteomes" id="UP000471298"/>
    </source>
</evidence>